<dbReference type="EMBL" id="NEVQ01000022">
    <property type="protein sequence ID" value="OZI50746.1"/>
    <property type="molecule type" value="Genomic_DNA"/>
</dbReference>
<feature type="compositionally biased region" description="Basic and acidic residues" evidence="1">
    <location>
        <begin position="134"/>
        <end position="152"/>
    </location>
</feature>
<dbReference type="InterPro" id="IPR001387">
    <property type="entry name" value="Cro/C1-type_HTH"/>
</dbReference>
<organism evidence="3 4">
    <name type="scientific">Bordetella genomosp. 4</name>
    <dbReference type="NCBI Taxonomy" id="463044"/>
    <lineage>
        <taxon>Bacteria</taxon>
        <taxon>Pseudomonadati</taxon>
        <taxon>Pseudomonadota</taxon>
        <taxon>Betaproteobacteria</taxon>
        <taxon>Burkholderiales</taxon>
        <taxon>Alcaligenaceae</taxon>
        <taxon>Bordetella</taxon>
    </lineage>
</organism>
<dbReference type="Gene3D" id="1.10.260.40">
    <property type="entry name" value="lambda repressor-like DNA-binding domains"/>
    <property type="match status" value="1"/>
</dbReference>
<accession>A0A261TM57</accession>
<name>A0A261TM57_9BORD</name>
<keyword evidence="4" id="KW-1185">Reference proteome</keyword>
<evidence type="ECO:0000313" key="4">
    <source>
        <dbReference type="Proteomes" id="UP000216885"/>
    </source>
</evidence>
<dbReference type="Pfam" id="PF13744">
    <property type="entry name" value="HTH_37"/>
    <property type="match status" value="1"/>
</dbReference>
<sequence length="152" mass="16792">MTNETFASVWDAIEDGPAEAENMKLRSALMMALEKQIHDHGWTPAEAARRLGVTESHMFDLMRGKIDELGMDTLLNMAIAAGLHNDDPTWAQFKALLVERINAGLAGQVSSKSVSEILNDELAQLVADITTDNLHPEIDTGPDRGRERDRPK</sequence>
<dbReference type="CDD" id="cd00093">
    <property type="entry name" value="HTH_XRE"/>
    <property type="match status" value="1"/>
</dbReference>
<reference evidence="3 4" key="1">
    <citation type="submission" date="2017-05" db="EMBL/GenBank/DDBJ databases">
        <title>Complete and WGS of Bordetella genogroups.</title>
        <authorList>
            <person name="Spilker T."/>
            <person name="LiPuma J."/>
        </authorList>
    </citation>
    <scope>NUCLEOTIDE SEQUENCE [LARGE SCALE GENOMIC DNA]</scope>
    <source>
        <strain evidence="3 4">AU9919</strain>
    </source>
</reference>
<evidence type="ECO:0000259" key="2">
    <source>
        <dbReference type="Pfam" id="PF13744"/>
    </source>
</evidence>
<evidence type="ECO:0000313" key="3">
    <source>
        <dbReference type="EMBL" id="OZI50746.1"/>
    </source>
</evidence>
<evidence type="ECO:0000256" key="1">
    <source>
        <dbReference type="SAM" id="MobiDB-lite"/>
    </source>
</evidence>
<dbReference type="InterPro" id="IPR039554">
    <property type="entry name" value="HigA2-like_HTH"/>
</dbReference>
<dbReference type="GO" id="GO:0003677">
    <property type="term" value="F:DNA binding"/>
    <property type="evidence" value="ECO:0007669"/>
    <property type="project" value="InterPro"/>
</dbReference>
<dbReference type="InterPro" id="IPR010982">
    <property type="entry name" value="Lambda_DNA-bd_dom_sf"/>
</dbReference>
<protein>
    <recommendedName>
        <fullName evidence="2">HigA2-like helix-turn-helix domain-containing protein</fullName>
    </recommendedName>
</protein>
<dbReference type="Proteomes" id="UP000216885">
    <property type="component" value="Unassembled WGS sequence"/>
</dbReference>
<dbReference type="AlphaFoldDB" id="A0A261TM57"/>
<dbReference type="SUPFAM" id="SSF47413">
    <property type="entry name" value="lambda repressor-like DNA-binding domains"/>
    <property type="match status" value="1"/>
</dbReference>
<comment type="caution">
    <text evidence="3">The sequence shown here is derived from an EMBL/GenBank/DDBJ whole genome shotgun (WGS) entry which is preliminary data.</text>
</comment>
<feature type="region of interest" description="Disordered" evidence="1">
    <location>
        <begin position="133"/>
        <end position="152"/>
    </location>
</feature>
<proteinExistence type="predicted"/>
<gene>
    <name evidence="3" type="ORF">CAL20_23220</name>
</gene>
<feature type="domain" description="HigA2-like helix-turn-helix" evidence="2">
    <location>
        <begin position="13"/>
        <end position="84"/>
    </location>
</feature>